<dbReference type="GO" id="GO:0032981">
    <property type="term" value="P:mitochondrial respiratory chain complex I assembly"/>
    <property type="evidence" value="ECO:0007669"/>
    <property type="project" value="InterPro"/>
</dbReference>
<evidence type="ECO:0008006" key="3">
    <source>
        <dbReference type="Google" id="ProtNLM"/>
    </source>
</evidence>
<dbReference type="PANTHER" id="PTHR34561">
    <property type="entry name" value="NADH DEHYDROGENASE [UBIQUINONE] 1 ALPHA SUBCOMPLEX ASSEMBLY FACTOR 8"/>
    <property type="match status" value="1"/>
</dbReference>
<gene>
    <name evidence="1" type="ORF">EJ06DRAFT_489017</name>
</gene>
<evidence type="ECO:0000313" key="2">
    <source>
        <dbReference type="Proteomes" id="UP000799640"/>
    </source>
</evidence>
<dbReference type="OrthoDB" id="3821113at2759"/>
<dbReference type="EMBL" id="ML996689">
    <property type="protein sequence ID" value="KAF2403977.1"/>
    <property type="molecule type" value="Genomic_DNA"/>
</dbReference>
<dbReference type="InterPro" id="IPR034595">
    <property type="entry name" value="NDUFAF8"/>
</dbReference>
<dbReference type="PANTHER" id="PTHR34561:SF1">
    <property type="entry name" value="NADH DEHYDROGENASE [UBIQUINONE] 1 ALPHA SUBCOMPLEX ASSEMBLY FACTOR 8"/>
    <property type="match status" value="1"/>
</dbReference>
<keyword evidence="2" id="KW-1185">Reference proteome</keyword>
<proteinExistence type="predicted"/>
<sequence>MPPRTRPIEKFAAAVGKCSLESSAYGKCIFADYQNVRKDKCLTEFLRFKECYMAAYRAGK</sequence>
<dbReference type="GO" id="GO:0005739">
    <property type="term" value="C:mitochondrion"/>
    <property type="evidence" value="ECO:0007669"/>
    <property type="project" value="InterPro"/>
</dbReference>
<evidence type="ECO:0000313" key="1">
    <source>
        <dbReference type="EMBL" id="KAF2403977.1"/>
    </source>
</evidence>
<reference evidence="1" key="1">
    <citation type="journal article" date="2020" name="Stud. Mycol.">
        <title>101 Dothideomycetes genomes: a test case for predicting lifestyles and emergence of pathogens.</title>
        <authorList>
            <person name="Haridas S."/>
            <person name="Albert R."/>
            <person name="Binder M."/>
            <person name="Bloem J."/>
            <person name="Labutti K."/>
            <person name="Salamov A."/>
            <person name="Andreopoulos B."/>
            <person name="Baker S."/>
            <person name="Barry K."/>
            <person name="Bills G."/>
            <person name="Bluhm B."/>
            <person name="Cannon C."/>
            <person name="Castanera R."/>
            <person name="Culley D."/>
            <person name="Daum C."/>
            <person name="Ezra D."/>
            <person name="Gonzalez J."/>
            <person name="Henrissat B."/>
            <person name="Kuo A."/>
            <person name="Liang C."/>
            <person name="Lipzen A."/>
            <person name="Lutzoni F."/>
            <person name="Magnuson J."/>
            <person name="Mondo S."/>
            <person name="Nolan M."/>
            <person name="Ohm R."/>
            <person name="Pangilinan J."/>
            <person name="Park H.-J."/>
            <person name="Ramirez L."/>
            <person name="Alfaro M."/>
            <person name="Sun H."/>
            <person name="Tritt A."/>
            <person name="Yoshinaga Y."/>
            <person name="Zwiers L.-H."/>
            <person name="Turgeon B."/>
            <person name="Goodwin S."/>
            <person name="Spatafora J."/>
            <person name="Crous P."/>
            <person name="Grigoriev I."/>
        </authorList>
    </citation>
    <scope>NUCLEOTIDE SEQUENCE</scope>
    <source>
        <strain evidence="1">CBS 262.69</strain>
    </source>
</reference>
<name>A0A6G1I7F8_9PEZI</name>
<accession>A0A6G1I7F8</accession>
<dbReference type="Proteomes" id="UP000799640">
    <property type="component" value="Unassembled WGS sequence"/>
</dbReference>
<dbReference type="AlphaFoldDB" id="A0A6G1I7F8"/>
<protein>
    <recommendedName>
        <fullName evidence="3">CHCH domain-containing protein</fullName>
    </recommendedName>
</protein>
<organism evidence="1 2">
    <name type="scientific">Trichodelitschia bisporula</name>
    <dbReference type="NCBI Taxonomy" id="703511"/>
    <lineage>
        <taxon>Eukaryota</taxon>
        <taxon>Fungi</taxon>
        <taxon>Dikarya</taxon>
        <taxon>Ascomycota</taxon>
        <taxon>Pezizomycotina</taxon>
        <taxon>Dothideomycetes</taxon>
        <taxon>Dothideomycetes incertae sedis</taxon>
        <taxon>Phaeotrichales</taxon>
        <taxon>Phaeotrichaceae</taxon>
        <taxon>Trichodelitschia</taxon>
    </lineage>
</organism>